<evidence type="ECO:0000256" key="9">
    <source>
        <dbReference type="RuleBase" id="RU000584"/>
    </source>
</evidence>
<comment type="pathway">
    <text evidence="1 8 9">Porphyrin-containing compound metabolism; protoporphyrin-IX biosynthesis; 5-aminolevulinate from L-glutamyl-tRNA(Glu): step 1/2.</text>
</comment>
<sequence length="402" mass="47149">MIGLIGIKKNTPIDIREKLTIQSNKCKAYIEESLKYLDEVVILATCNRTEIYFNASFEKEELLKKIFEIFNWNYDYSEYVFISEDRKACKHLFEVTCGFHSKILGEDQILGQVRNAYLLSLHEKAVKLELQRLFQYALTCGKRFKSESRLYEIPVSSSSIAVNEAINRDCKKFMLIGYGDVGRLIMKYLLAHKIESIYLVVRNLKIKEEFNNDNIVNVINFDEKNNYINEVDCIISCTSAPHIIVKKEDINLQGNKILIYDLAVPRDVEEKVKNIERTEVYNIDNISLINDGNKKMRFDKMDSNKFILDKYLNEYYDWRKLRCISPVIKKVKDNSEVVYKKRIFTFKNKSKSEKDINLANQLIKSTSDYYINRAIEVMKQEFLKGSGEECLRIIEKIFMTGK</sequence>
<dbReference type="InterPro" id="IPR036343">
    <property type="entry name" value="GluRdtase_N_sf"/>
</dbReference>
<dbReference type="PANTHER" id="PTHR43013:SF1">
    <property type="entry name" value="GLUTAMYL-TRNA REDUCTASE"/>
    <property type="match status" value="1"/>
</dbReference>
<evidence type="ECO:0000313" key="14">
    <source>
        <dbReference type="Proteomes" id="UP001519921"/>
    </source>
</evidence>
<feature type="binding site" evidence="8">
    <location>
        <position position="101"/>
    </location>
    <ligand>
        <name>substrate</name>
    </ligand>
</feature>
<dbReference type="InterPro" id="IPR018214">
    <property type="entry name" value="GluRdtase_CS"/>
</dbReference>
<evidence type="ECO:0000256" key="4">
    <source>
        <dbReference type="ARBA" id="ARBA00022857"/>
    </source>
</evidence>
<keyword evidence="6 8" id="KW-0627">Porphyrin biosynthesis</keyword>
<feature type="binding site" evidence="8">
    <location>
        <position position="112"/>
    </location>
    <ligand>
        <name>substrate</name>
    </ligand>
</feature>
<feature type="binding site" evidence="8">
    <location>
        <begin position="45"/>
        <end position="48"/>
    </location>
    <ligand>
        <name>substrate</name>
    </ligand>
</feature>
<dbReference type="SUPFAM" id="SSF69742">
    <property type="entry name" value="Glutamyl tRNA-reductase catalytic, N-terminal domain"/>
    <property type="match status" value="1"/>
</dbReference>
<feature type="binding site" evidence="8">
    <location>
        <begin position="177"/>
        <end position="182"/>
    </location>
    <ligand>
        <name>NADP(+)</name>
        <dbReference type="ChEBI" id="CHEBI:58349"/>
    </ligand>
</feature>
<evidence type="ECO:0000256" key="1">
    <source>
        <dbReference type="ARBA" id="ARBA00005059"/>
    </source>
</evidence>
<keyword evidence="4 8" id="KW-0521">NADP</keyword>
<evidence type="ECO:0000256" key="2">
    <source>
        <dbReference type="ARBA" id="ARBA00005916"/>
    </source>
</evidence>
<dbReference type="Pfam" id="PF05201">
    <property type="entry name" value="GlutR_N"/>
    <property type="match status" value="1"/>
</dbReference>
<evidence type="ECO:0000256" key="8">
    <source>
        <dbReference type="HAMAP-Rule" id="MF_00087"/>
    </source>
</evidence>
<evidence type="ECO:0000256" key="6">
    <source>
        <dbReference type="ARBA" id="ARBA00023244"/>
    </source>
</evidence>
<dbReference type="InterPro" id="IPR036291">
    <property type="entry name" value="NAD(P)-bd_dom_sf"/>
</dbReference>
<dbReference type="EMBL" id="JAHXPT010000002">
    <property type="protein sequence ID" value="MBW6409198.1"/>
    <property type="molecule type" value="Genomic_DNA"/>
</dbReference>
<accession>A0ABS7AM91</accession>
<keyword evidence="14" id="KW-1185">Reference proteome</keyword>
<comment type="similarity">
    <text evidence="2 8 9">Belongs to the glutamyl-tRNA reductase family.</text>
</comment>
<name>A0ABS7AM91_9CLOT</name>
<evidence type="ECO:0000256" key="7">
    <source>
        <dbReference type="ARBA" id="ARBA00047464"/>
    </source>
</evidence>
<dbReference type="Gene3D" id="3.30.460.30">
    <property type="entry name" value="Glutamyl-tRNA reductase, N-terminal domain"/>
    <property type="match status" value="1"/>
</dbReference>
<dbReference type="PIRSF" id="PIRSF000445">
    <property type="entry name" value="4pyrrol_synth_GluRdtase"/>
    <property type="match status" value="1"/>
</dbReference>
<protein>
    <recommendedName>
        <fullName evidence="3 8">Glutamyl-tRNA reductase</fullName>
        <shortName evidence="8">GluTR</shortName>
        <ecNumber evidence="3 8">1.2.1.70</ecNumber>
    </recommendedName>
</protein>
<dbReference type="InterPro" id="IPR015896">
    <property type="entry name" value="4pyrrol_synth_GluRdtase_dimer"/>
</dbReference>
<dbReference type="Gene3D" id="3.40.50.720">
    <property type="entry name" value="NAD(P)-binding Rossmann-like Domain"/>
    <property type="match status" value="1"/>
</dbReference>
<organism evidence="13 14">
    <name type="scientific">Clostridium weizhouense</name>
    <dbReference type="NCBI Taxonomy" id="2859781"/>
    <lineage>
        <taxon>Bacteria</taxon>
        <taxon>Bacillati</taxon>
        <taxon>Bacillota</taxon>
        <taxon>Clostridia</taxon>
        <taxon>Eubacteriales</taxon>
        <taxon>Clostridiaceae</taxon>
        <taxon>Clostridium</taxon>
    </lineage>
</organism>
<dbReference type="InterPro" id="IPR015895">
    <property type="entry name" value="4pyrrol_synth_GluRdtase_N"/>
</dbReference>
<reference evidence="13 14" key="1">
    <citation type="submission" date="2021-07" db="EMBL/GenBank/DDBJ databases">
        <title>Clostridium weizhouense sp. nov., an anaerobic bacterium isolated from activated sludge of Petroleum wastewater.</title>
        <authorList>
            <person name="Li Q."/>
        </authorList>
    </citation>
    <scope>NUCLEOTIDE SEQUENCE [LARGE SCALE GENOMIC DNA]</scope>
    <source>
        <strain evidence="13 14">YB-6</strain>
    </source>
</reference>
<evidence type="ECO:0000259" key="11">
    <source>
        <dbReference type="Pfam" id="PF01488"/>
    </source>
</evidence>
<evidence type="ECO:0000256" key="5">
    <source>
        <dbReference type="ARBA" id="ARBA00023002"/>
    </source>
</evidence>
<feature type="binding site" evidence="8">
    <location>
        <begin position="106"/>
        <end position="108"/>
    </location>
    <ligand>
        <name>substrate</name>
    </ligand>
</feature>
<feature type="domain" description="Glutamyl-tRNA reductase N-terminal" evidence="12">
    <location>
        <begin position="9"/>
        <end position="147"/>
    </location>
</feature>
<comment type="miscellaneous">
    <text evidence="8">During catalysis, the active site Cys acts as a nucleophile attacking the alpha-carbonyl group of tRNA-bound glutamate with the formation of a thioester intermediate between enzyme and glutamate, and the concomitant release of tRNA(Glu). The thioester intermediate is finally reduced by direct hydride transfer from NADPH, to form the product GSA.</text>
</comment>
<comment type="subunit">
    <text evidence="8">Homodimer.</text>
</comment>
<feature type="domain" description="Tetrapyrrole biosynthesis glutamyl-tRNA reductase dimerisation" evidence="10">
    <location>
        <begin position="307"/>
        <end position="398"/>
    </location>
</feature>
<dbReference type="GO" id="GO:0008883">
    <property type="term" value="F:glutamyl-tRNA reductase activity"/>
    <property type="evidence" value="ECO:0007669"/>
    <property type="project" value="UniProtKB-EC"/>
</dbReference>
<feature type="active site" description="Nucleophile" evidence="8">
    <location>
        <position position="46"/>
    </location>
</feature>
<proteinExistence type="inferred from homology"/>
<comment type="catalytic activity">
    <reaction evidence="7 8 9">
        <text>(S)-4-amino-5-oxopentanoate + tRNA(Glu) + NADP(+) = L-glutamyl-tRNA(Glu) + NADPH + H(+)</text>
        <dbReference type="Rhea" id="RHEA:12344"/>
        <dbReference type="Rhea" id="RHEA-COMP:9663"/>
        <dbReference type="Rhea" id="RHEA-COMP:9680"/>
        <dbReference type="ChEBI" id="CHEBI:15378"/>
        <dbReference type="ChEBI" id="CHEBI:57501"/>
        <dbReference type="ChEBI" id="CHEBI:57783"/>
        <dbReference type="ChEBI" id="CHEBI:58349"/>
        <dbReference type="ChEBI" id="CHEBI:78442"/>
        <dbReference type="ChEBI" id="CHEBI:78520"/>
        <dbReference type="EC" id="1.2.1.70"/>
    </reaction>
</comment>
<dbReference type="PROSITE" id="PS00747">
    <property type="entry name" value="GLUTR"/>
    <property type="match status" value="1"/>
</dbReference>
<evidence type="ECO:0000259" key="10">
    <source>
        <dbReference type="Pfam" id="PF00745"/>
    </source>
</evidence>
<evidence type="ECO:0000256" key="3">
    <source>
        <dbReference type="ARBA" id="ARBA00012970"/>
    </source>
</evidence>
<evidence type="ECO:0000259" key="12">
    <source>
        <dbReference type="Pfam" id="PF05201"/>
    </source>
</evidence>
<dbReference type="PANTHER" id="PTHR43013">
    <property type="entry name" value="GLUTAMYL-TRNA REDUCTASE"/>
    <property type="match status" value="1"/>
</dbReference>
<dbReference type="NCBIfam" id="TIGR01035">
    <property type="entry name" value="hemA"/>
    <property type="match status" value="1"/>
</dbReference>
<dbReference type="EC" id="1.2.1.70" evidence="3 8"/>
<dbReference type="HAMAP" id="MF_00087">
    <property type="entry name" value="Glu_tRNA_reductase"/>
    <property type="match status" value="1"/>
</dbReference>
<gene>
    <name evidence="8 13" type="primary">hemA</name>
    <name evidence="13" type="ORF">KYD98_03765</name>
</gene>
<feature type="domain" description="Quinate/shikimate 5-dehydrogenase/glutamyl-tRNA reductase" evidence="11">
    <location>
        <begin position="168"/>
        <end position="287"/>
    </location>
</feature>
<dbReference type="InterPro" id="IPR006151">
    <property type="entry name" value="Shikm_DH/Glu-tRNA_Rdtase"/>
</dbReference>
<comment type="function">
    <text evidence="8">Catalyzes the NADPH-dependent reduction of glutamyl-tRNA(Glu) to glutamate 1-semialdehyde (GSA).</text>
</comment>
<dbReference type="SUPFAM" id="SSF51735">
    <property type="entry name" value="NAD(P)-binding Rossmann-fold domains"/>
    <property type="match status" value="1"/>
</dbReference>
<dbReference type="Proteomes" id="UP001519921">
    <property type="component" value="Unassembled WGS sequence"/>
</dbReference>
<evidence type="ECO:0000313" key="13">
    <source>
        <dbReference type="EMBL" id="MBW6409198.1"/>
    </source>
</evidence>
<comment type="caution">
    <text evidence="13">The sequence shown here is derived from an EMBL/GenBank/DDBJ whole genome shotgun (WGS) entry which is preliminary data.</text>
</comment>
<dbReference type="Pfam" id="PF00745">
    <property type="entry name" value="GlutR_dimer"/>
    <property type="match status" value="1"/>
</dbReference>
<feature type="site" description="Important for activity" evidence="8">
    <location>
        <position position="91"/>
    </location>
</feature>
<dbReference type="RefSeq" id="WP_219778248.1">
    <property type="nucleotide sequence ID" value="NZ_JAHXPT010000002.1"/>
</dbReference>
<keyword evidence="5 8" id="KW-0560">Oxidoreductase</keyword>
<comment type="domain">
    <text evidence="8">Possesses an unusual extended V-shaped dimeric structure with each monomer consisting of three distinct domains arranged along a curved 'spinal' alpha-helix. The N-terminal catalytic domain specifically recognizes the glutamate moiety of the substrate. The second domain is the NADPH-binding domain, and the third C-terminal domain is responsible for dimerization.</text>
</comment>
<dbReference type="Pfam" id="PF01488">
    <property type="entry name" value="Shikimate_DH"/>
    <property type="match status" value="1"/>
</dbReference>
<dbReference type="InterPro" id="IPR000343">
    <property type="entry name" value="4pyrrol_synth_GluRdtase"/>
</dbReference>